<sequence length="83" mass="9706">MIKVHKGKFVKRDGKIRHMVFARIDDLPSTFVASKIVGAGQEQQYPDGMELVWDMEADNFRVFNWNTTRDDVHTFELDDSLFN</sequence>
<reference evidence="1" key="1">
    <citation type="submission" date="2016-10" db="EMBL/GenBank/DDBJ databases">
        <authorList>
            <person name="Varghese N."/>
        </authorList>
    </citation>
    <scope>NUCLEOTIDE SEQUENCE</scope>
</reference>
<reference evidence="1" key="2">
    <citation type="journal article" date="2017" name="Nat. Commun.">
        <title>Single-virus genomics reveals hidden cosmopolitan and abundant viruses.</title>
        <authorList>
            <person name="Martinez-Hernandez F."/>
            <person name="Fornas O."/>
            <person name="Lluesma Gomez M."/>
            <person name="Bolduc B."/>
            <person name="de la Cruz Pena M.J."/>
            <person name="Martinez J.M."/>
            <person name="Anton J."/>
            <person name="Gasol J.M."/>
            <person name="Rosselli R."/>
            <person name="Rodriguez-Valera F."/>
            <person name="Sullivan M.B."/>
            <person name="Acinas S.G."/>
            <person name="Martinez-Garcia M."/>
        </authorList>
    </citation>
    <scope>NUCLEOTIDE SEQUENCE</scope>
</reference>
<name>A0A218MKH9_9VIRU</name>
<protein>
    <submittedName>
        <fullName evidence="1">Uncharacterized protein</fullName>
    </submittedName>
</protein>
<accession>A0A218MKH9</accession>
<dbReference type="EMBL" id="KY052794">
    <property type="protein sequence ID" value="ASE99780.1"/>
    <property type="molecule type" value="Genomic_DNA"/>
</dbReference>
<evidence type="ECO:0000313" key="1">
    <source>
        <dbReference type="EMBL" id="ASE99780.1"/>
    </source>
</evidence>
<organism evidence="1">
    <name type="scientific">uncultured virus</name>
    <dbReference type="NCBI Taxonomy" id="340016"/>
    <lineage>
        <taxon>Viruses</taxon>
        <taxon>environmental samples</taxon>
    </lineage>
</organism>
<proteinExistence type="predicted"/>